<evidence type="ECO:0000313" key="2">
    <source>
        <dbReference type="EMBL" id="MBY6218166.1"/>
    </source>
</evidence>
<name>A0A9Q3S1D7_9SPHN</name>
<sequence length="336" mass="35718">MGIFAYTLSDRLSEESQPRNDAEADKPTSDPRNPAARTKLVPRQITIPAESLAPEQPAKMSYESVQAAPIAVQATKERDDWQPATLEPATPRIVTKPLGAAPPSQSQTQADAIIRPLDPAIFSGIQTGPSLANSKLAKESFGPNAAMGGTQPAPLEEMQIQIVIEPKGNSAEAELSSSRYVRRDYSRTVHVAGARRDVPIAKSEMVRAQELRDTYRGGIPAVQEVREKMEALKNAHPRGALAKNGIPGQPAGMHTEKAMTGKVAQEAVILVEDELAWVQLGALLEVVQPGIAPEEYTSLASSSAAGAFVSPSMLRDAGIDAVYDASTQQLALAATG</sequence>
<feature type="region of interest" description="Disordered" evidence="1">
    <location>
        <begin position="1"/>
        <end position="58"/>
    </location>
</feature>
<evidence type="ECO:0000313" key="3">
    <source>
        <dbReference type="Proteomes" id="UP000824927"/>
    </source>
</evidence>
<accession>A0A9Q3S1D7</accession>
<organism evidence="2 3">
    <name type="scientific">Qipengyuania aquimaris</name>
    <dbReference type="NCBI Taxonomy" id="255984"/>
    <lineage>
        <taxon>Bacteria</taxon>
        <taxon>Pseudomonadati</taxon>
        <taxon>Pseudomonadota</taxon>
        <taxon>Alphaproteobacteria</taxon>
        <taxon>Sphingomonadales</taxon>
        <taxon>Erythrobacteraceae</taxon>
        <taxon>Qipengyuania</taxon>
    </lineage>
</organism>
<evidence type="ECO:0000256" key="1">
    <source>
        <dbReference type="SAM" id="MobiDB-lite"/>
    </source>
</evidence>
<gene>
    <name evidence="2" type="ORF">KUV31_07395</name>
</gene>
<dbReference type="AlphaFoldDB" id="A0A9Q3S1D7"/>
<dbReference type="Proteomes" id="UP000824927">
    <property type="component" value="Unassembled WGS sequence"/>
</dbReference>
<reference evidence="2" key="1">
    <citation type="submission" date="2021-06" db="EMBL/GenBank/DDBJ databases">
        <title>50 bacteria genomes isolated from Dapeng, Shenzhen, China.</title>
        <authorList>
            <person name="Zheng W."/>
            <person name="Yu S."/>
            <person name="Huang Y."/>
        </authorList>
    </citation>
    <scope>NUCLEOTIDE SEQUENCE</scope>
    <source>
        <strain evidence="2">DP4N28-2</strain>
    </source>
</reference>
<protein>
    <submittedName>
        <fullName evidence="2">Uncharacterized protein</fullName>
    </submittedName>
</protein>
<dbReference type="EMBL" id="JAHVKP010000001">
    <property type="protein sequence ID" value="MBY6218166.1"/>
    <property type="molecule type" value="Genomic_DNA"/>
</dbReference>
<proteinExistence type="predicted"/>
<feature type="compositionally biased region" description="Basic and acidic residues" evidence="1">
    <location>
        <begin position="11"/>
        <end position="29"/>
    </location>
</feature>
<dbReference type="RefSeq" id="WP_222405077.1">
    <property type="nucleotide sequence ID" value="NZ_JAHVKP010000001.1"/>
</dbReference>
<comment type="caution">
    <text evidence="2">The sequence shown here is derived from an EMBL/GenBank/DDBJ whole genome shotgun (WGS) entry which is preliminary data.</text>
</comment>